<dbReference type="PIRSF" id="PIRSF006092">
    <property type="entry name" value="GreA_GreB"/>
    <property type="match status" value="1"/>
</dbReference>
<dbReference type="NCBIfam" id="NF001261">
    <property type="entry name" value="PRK00226.1-2"/>
    <property type="match status" value="1"/>
</dbReference>
<dbReference type="GO" id="GO:0003746">
    <property type="term" value="F:translation elongation factor activity"/>
    <property type="evidence" value="ECO:0007669"/>
    <property type="project" value="UniProtKB-KW"/>
</dbReference>
<keyword evidence="12" id="KW-0251">Elongation factor</keyword>
<feature type="domain" description="Transcription elongation factor GreA/GreB C-terminal" evidence="10">
    <location>
        <begin position="84"/>
        <end position="158"/>
    </location>
</feature>
<dbReference type="InterPro" id="IPR028624">
    <property type="entry name" value="Tscrpt_elong_fac_GreA/B"/>
</dbReference>
<evidence type="ECO:0000256" key="8">
    <source>
        <dbReference type="HAMAP-Rule" id="MF_00105"/>
    </source>
</evidence>
<gene>
    <name evidence="8" type="primary">greA</name>
    <name evidence="12" type="ordered locus">Sulba_0219</name>
</gene>
<reference evidence="12 13" key="1">
    <citation type="submission" date="2012-06" db="EMBL/GenBank/DDBJ databases">
        <title>Complete sequence of Sulfurospirillum barnesii SES-3.</title>
        <authorList>
            <consortium name="US DOE Joint Genome Institute"/>
            <person name="Lucas S."/>
            <person name="Han J."/>
            <person name="Lapidus A."/>
            <person name="Cheng J.-F."/>
            <person name="Goodwin L."/>
            <person name="Pitluck S."/>
            <person name="Peters L."/>
            <person name="Ovchinnikova G."/>
            <person name="Lu M."/>
            <person name="Detter J.C."/>
            <person name="Han C."/>
            <person name="Tapia R."/>
            <person name="Land M."/>
            <person name="Hauser L."/>
            <person name="Kyrpides N."/>
            <person name="Ivanova N."/>
            <person name="Pagani I."/>
            <person name="Stolz J."/>
            <person name="Arkin A."/>
            <person name="Dehal P."/>
            <person name="Oremland R."/>
            <person name="Saltikov C."/>
            <person name="Basu P."/>
            <person name="Hollibaugh J."/>
            <person name="Newman D."/>
            <person name="Stolyar S."/>
            <person name="Hazen T."/>
            <person name="Woyke T."/>
        </authorList>
    </citation>
    <scope>NUCLEOTIDE SEQUENCE [LARGE SCALE GENOMIC DNA]</scope>
    <source>
        <strain evidence="13">ATCC 700032 / DSM 10660 / SES-3</strain>
    </source>
</reference>
<dbReference type="KEGG" id="sba:Sulba_0219"/>
<dbReference type="HAMAP" id="MF_00105">
    <property type="entry name" value="GreA_GreB"/>
    <property type="match status" value="1"/>
</dbReference>
<sequence>MNATKEPMTEYGYKKLTEELNDLKKRQRPETVIELDIARSHGDLKENAEYHAAKEKLAFIDARIAELSDFVSRSQVIDPSSYEHDKVRFGSTITLENLETNEEVTYSIVGSTESNPDLGLISYHSPLSKQLMGRCVDEEVVIKLPVGTQEYAILNITYCEIDFEVKFK</sequence>
<dbReference type="NCBIfam" id="NF001263">
    <property type="entry name" value="PRK00226.1-4"/>
    <property type="match status" value="1"/>
</dbReference>
<dbReference type="Gene3D" id="3.10.50.30">
    <property type="entry name" value="Transcription elongation factor, GreA/GreB, C-terminal domain"/>
    <property type="match status" value="1"/>
</dbReference>
<dbReference type="FunFam" id="3.10.50.30:FF:000001">
    <property type="entry name" value="Transcription elongation factor GreA"/>
    <property type="match status" value="1"/>
</dbReference>
<dbReference type="SUPFAM" id="SSF54534">
    <property type="entry name" value="FKBP-like"/>
    <property type="match status" value="1"/>
</dbReference>
<dbReference type="GO" id="GO:0003677">
    <property type="term" value="F:DNA binding"/>
    <property type="evidence" value="ECO:0007669"/>
    <property type="project" value="UniProtKB-UniRule"/>
</dbReference>
<protein>
    <recommendedName>
        <fullName evidence="2 8">Transcription elongation factor GreA</fullName>
    </recommendedName>
    <alternativeName>
        <fullName evidence="7 8">Transcript cleavage factor GreA</fullName>
    </alternativeName>
</protein>
<dbReference type="InterPro" id="IPR036805">
    <property type="entry name" value="Tscrpt_elong_fac_GreA/B_N_sf"/>
</dbReference>
<dbReference type="HOGENOM" id="CLU_101379_2_0_7"/>
<evidence type="ECO:0000256" key="1">
    <source>
        <dbReference type="ARBA" id="ARBA00008213"/>
    </source>
</evidence>
<evidence type="ECO:0000313" key="12">
    <source>
        <dbReference type="EMBL" id="AFL67546.1"/>
    </source>
</evidence>
<dbReference type="RefSeq" id="WP_014768430.1">
    <property type="nucleotide sequence ID" value="NC_018002.1"/>
</dbReference>
<evidence type="ECO:0000256" key="9">
    <source>
        <dbReference type="RuleBase" id="RU000556"/>
    </source>
</evidence>
<dbReference type="NCBIfam" id="TIGR01462">
    <property type="entry name" value="greA"/>
    <property type="match status" value="1"/>
</dbReference>
<evidence type="ECO:0000259" key="10">
    <source>
        <dbReference type="Pfam" id="PF01272"/>
    </source>
</evidence>
<keyword evidence="5 8" id="KW-0804">Transcription</keyword>
<comment type="similarity">
    <text evidence="1 8 9">Belongs to the GreA/GreB family.</text>
</comment>
<keyword evidence="13" id="KW-1185">Reference proteome</keyword>
<keyword evidence="12" id="KW-0648">Protein biosynthesis</keyword>
<evidence type="ECO:0000259" key="11">
    <source>
        <dbReference type="Pfam" id="PF03449"/>
    </source>
</evidence>
<dbReference type="STRING" id="760154.Sulba_0219"/>
<dbReference type="PANTHER" id="PTHR30437">
    <property type="entry name" value="TRANSCRIPTION ELONGATION FACTOR GREA"/>
    <property type="match status" value="1"/>
</dbReference>
<evidence type="ECO:0000256" key="7">
    <source>
        <dbReference type="ARBA" id="ARBA00030776"/>
    </source>
</evidence>
<dbReference type="PATRIC" id="fig|760154.4.peg.216"/>
<evidence type="ECO:0000256" key="4">
    <source>
        <dbReference type="ARBA" id="ARBA00023125"/>
    </source>
</evidence>
<dbReference type="Pfam" id="PF03449">
    <property type="entry name" value="GreA_GreB_N"/>
    <property type="match status" value="1"/>
</dbReference>
<dbReference type="Pfam" id="PF01272">
    <property type="entry name" value="GreA_GreB"/>
    <property type="match status" value="1"/>
</dbReference>
<evidence type="ECO:0000256" key="3">
    <source>
        <dbReference type="ARBA" id="ARBA00023015"/>
    </source>
</evidence>
<evidence type="ECO:0000256" key="2">
    <source>
        <dbReference type="ARBA" id="ARBA00013729"/>
    </source>
</evidence>
<dbReference type="SUPFAM" id="SSF46557">
    <property type="entry name" value="GreA transcript cleavage protein, N-terminal domain"/>
    <property type="match status" value="1"/>
</dbReference>
<dbReference type="InterPro" id="IPR022691">
    <property type="entry name" value="Tscrpt_elong_fac_GreA/B_N"/>
</dbReference>
<name>I3XUC2_SULBS</name>
<feature type="domain" description="Transcription elongation factor GreA/GreB N-terminal" evidence="11">
    <location>
        <begin position="7"/>
        <end position="76"/>
    </location>
</feature>
<dbReference type="InterPro" id="IPR001437">
    <property type="entry name" value="Tscrpt_elong_fac_GreA/B_C"/>
</dbReference>
<comment type="function">
    <text evidence="6 8 9">Necessary for efficient RNA polymerase transcription elongation past template-encoded arresting sites. The arresting sites in DNA have the property of trapping a certain fraction of elongating RNA polymerases that pass through, resulting in locked ternary complexes. Cleavage of the nascent transcript by cleavage factors such as GreA or GreB allows the resumption of elongation from the new 3'terminus. GreA releases sequences of 2 to 3 nucleotides.</text>
</comment>
<dbReference type="Gene3D" id="1.10.287.180">
    <property type="entry name" value="Transcription elongation factor, GreA/GreB, N-terminal domain"/>
    <property type="match status" value="1"/>
</dbReference>
<dbReference type="AlphaFoldDB" id="I3XUC2"/>
<evidence type="ECO:0000313" key="13">
    <source>
        <dbReference type="Proteomes" id="UP000006176"/>
    </source>
</evidence>
<dbReference type="Proteomes" id="UP000006176">
    <property type="component" value="Chromosome"/>
</dbReference>
<keyword evidence="3 8" id="KW-0805">Transcription regulation</keyword>
<organism evidence="12 13">
    <name type="scientific">Sulfurospirillum barnesii (strain ATCC 700032 / DSM 10660 / SES-3)</name>
    <dbReference type="NCBI Taxonomy" id="760154"/>
    <lineage>
        <taxon>Bacteria</taxon>
        <taxon>Pseudomonadati</taxon>
        <taxon>Campylobacterota</taxon>
        <taxon>Epsilonproteobacteria</taxon>
        <taxon>Campylobacterales</taxon>
        <taxon>Sulfurospirillaceae</taxon>
        <taxon>Sulfurospirillum</taxon>
    </lineage>
</organism>
<dbReference type="GO" id="GO:0032784">
    <property type="term" value="P:regulation of DNA-templated transcription elongation"/>
    <property type="evidence" value="ECO:0007669"/>
    <property type="project" value="UniProtKB-UniRule"/>
</dbReference>
<proteinExistence type="inferred from homology"/>
<dbReference type="InterPro" id="IPR036953">
    <property type="entry name" value="GreA/GreB_C_sf"/>
</dbReference>
<dbReference type="eggNOG" id="COG0782">
    <property type="taxonomic scope" value="Bacteria"/>
</dbReference>
<evidence type="ECO:0000256" key="6">
    <source>
        <dbReference type="ARBA" id="ARBA00024916"/>
    </source>
</evidence>
<dbReference type="FunFam" id="1.10.287.180:FF:000001">
    <property type="entry name" value="Transcription elongation factor GreA"/>
    <property type="match status" value="1"/>
</dbReference>
<keyword evidence="4 8" id="KW-0238">DNA-binding</keyword>
<dbReference type="InterPro" id="IPR023459">
    <property type="entry name" value="Tscrpt_elong_fac_GreA/B_fam"/>
</dbReference>
<dbReference type="GO" id="GO:0006354">
    <property type="term" value="P:DNA-templated transcription elongation"/>
    <property type="evidence" value="ECO:0007669"/>
    <property type="project" value="TreeGrafter"/>
</dbReference>
<dbReference type="GO" id="GO:0070063">
    <property type="term" value="F:RNA polymerase binding"/>
    <property type="evidence" value="ECO:0007669"/>
    <property type="project" value="InterPro"/>
</dbReference>
<dbReference type="EMBL" id="CP003333">
    <property type="protein sequence ID" value="AFL67546.1"/>
    <property type="molecule type" value="Genomic_DNA"/>
</dbReference>
<dbReference type="OrthoDB" id="9808774at2"/>
<accession>I3XUC2</accession>
<dbReference type="InterPro" id="IPR006359">
    <property type="entry name" value="Tscrpt_elong_fac_GreA"/>
</dbReference>
<dbReference type="PANTHER" id="PTHR30437:SF4">
    <property type="entry name" value="TRANSCRIPTION ELONGATION FACTOR GREA"/>
    <property type="match status" value="1"/>
</dbReference>
<evidence type="ECO:0000256" key="5">
    <source>
        <dbReference type="ARBA" id="ARBA00023163"/>
    </source>
</evidence>